<accession>A0ABT6RV42</accession>
<dbReference type="RefSeq" id="WP_282514769.1">
    <property type="nucleotide sequence ID" value="NZ_JASCIR010000016.1"/>
</dbReference>
<name>A0ABT6RV42_9ACTN</name>
<comment type="caution">
    <text evidence="1">The sequence shown here is derived from an EMBL/GenBank/DDBJ whole genome shotgun (WGS) entry which is preliminary data.</text>
</comment>
<proteinExistence type="predicted"/>
<dbReference type="Proteomes" id="UP001224661">
    <property type="component" value="Unassembled WGS sequence"/>
</dbReference>
<organism evidence="1 2">
    <name type="scientific">Streptomyces solicavernae</name>
    <dbReference type="NCBI Taxonomy" id="3043614"/>
    <lineage>
        <taxon>Bacteria</taxon>
        <taxon>Bacillati</taxon>
        <taxon>Actinomycetota</taxon>
        <taxon>Actinomycetes</taxon>
        <taxon>Kitasatosporales</taxon>
        <taxon>Streptomycetaceae</taxon>
        <taxon>Streptomyces</taxon>
    </lineage>
</organism>
<gene>
    <name evidence="1" type="ORF">QIS99_19175</name>
</gene>
<evidence type="ECO:0000313" key="2">
    <source>
        <dbReference type="Proteomes" id="UP001224661"/>
    </source>
</evidence>
<keyword evidence="2" id="KW-1185">Reference proteome</keyword>
<sequence length="190" mass="20558">MLLVVGAIVAGSGPEEKREAPHELALPTKLVDKYQLHSSSDAAPRGDGAWDPVDVKDWTGVAGKYAVAIDRPNVNGVVIAGMYGDIAHPERVRESLLRGTADRDDTKLAVRPEEFVIDADGPEWSCQVVVRGKGLSKTTLPVCAWADESTAGSVLFLSPRYMTEPPARVDLDHAARDAHAIRDELRKPVE</sequence>
<reference evidence="1 2" key="1">
    <citation type="submission" date="2023-05" db="EMBL/GenBank/DDBJ databases">
        <title>Draft genome sequence of Streptomyces sp. B-S-A8 isolated from a cave soil in Thailand.</title>
        <authorList>
            <person name="Chamroensaksri N."/>
            <person name="Muangham S."/>
        </authorList>
    </citation>
    <scope>NUCLEOTIDE SEQUENCE [LARGE SCALE GENOMIC DNA]</scope>
    <source>
        <strain evidence="1 2">B-S-A8</strain>
    </source>
</reference>
<dbReference type="EMBL" id="JASCIR010000016">
    <property type="protein sequence ID" value="MDI3388309.1"/>
    <property type="molecule type" value="Genomic_DNA"/>
</dbReference>
<protein>
    <submittedName>
        <fullName evidence="1">Uncharacterized protein</fullName>
    </submittedName>
</protein>
<evidence type="ECO:0000313" key="1">
    <source>
        <dbReference type="EMBL" id="MDI3388309.1"/>
    </source>
</evidence>